<dbReference type="InterPro" id="IPR043502">
    <property type="entry name" value="DNA/RNA_pol_sf"/>
</dbReference>
<dbReference type="CDD" id="cd09274">
    <property type="entry name" value="RNase_HI_RT_Ty3"/>
    <property type="match status" value="1"/>
</dbReference>
<evidence type="ECO:0000256" key="4">
    <source>
        <dbReference type="ARBA" id="ARBA00022759"/>
    </source>
</evidence>
<keyword evidence="3" id="KW-0540">Nuclease</keyword>
<protein>
    <submittedName>
        <fullName evidence="10">Reverse transcriptase domain-containing protein</fullName>
    </submittedName>
</protein>
<dbReference type="PANTHER" id="PTHR37984">
    <property type="entry name" value="PROTEIN CBG26694"/>
    <property type="match status" value="1"/>
</dbReference>
<dbReference type="InterPro" id="IPR036397">
    <property type="entry name" value="RNaseH_sf"/>
</dbReference>
<organism evidence="10 11">
    <name type="scientific">Tanacetum coccineum</name>
    <dbReference type="NCBI Taxonomy" id="301880"/>
    <lineage>
        <taxon>Eukaryota</taxon>
        <taxon>Viridiplantae</taxon>
        <taxon>Streptophyta</taxon>
        <taxon>Embryophyta</taxon>
        <taxon>Tracheophyta</taxon>
        <taxon>Spermatophyta</taxon>
        <taxon>Magnoliopsida</taxon>
        <taxon>eudicotyledons</taxon>
        <taxon>Gunneridae</taxon>
        <taxon>Pentapetalae</taxon>
        <taxon>asterids</taxon>
        <taxon>campanulids</taxon>
        <taxon>Asterales</taxon>
        <taxon>Asteraceae</taxon>
        <taxon>Asteroideae</taxon>
        <taxon>Anthemideae</taxon>
        <taxon>Anthemidinae</taxon>
        <taxon>Tanacetum</taxon>
    </lineage>
</organism>
<dbReference type="Proteomes" id="UP001151760">
    <property type="component" value="Unassembled WGS sequence"/>
</dbReference>
<dbReference type="Pfam" id="PF17917">
    <property type="entry name" value="RT_RNaseH"/>
    <property type="match status" value="1"/>
</dbReference>
<keyword evidence="4" id="KW-0255">Endonuclease</keyword>
<keyword evidence="1" id="KW-0808">Transferase</keyword>
<dbReference type="PANTHER" id="PTHR37984:SF5">
    <property type="entry name" value="PROTEIN NYNRIN-LIKE"/>
    <property type="match status" value="1"/>
</dbReference>
<feature type="domain" description="Reverse transcriptase RNase H-like" evidence="8">
    <location>
        <begin position="297"/>
        <end position="393"/>
    </location>
</feature>
<evidence type="ECO:0000256" key="6">
    <source>
        <dbReference type="ARBA" id="ARBA00022918"/>
    </source>
</evidence>
<dbReference type="SUPFAM" id="SSF53098">
    <property type="entry name" value="Ribonuclease H-like"/>
    <property type="match status" value="1"/>
</dbReference>
<dbReference type="Pfam" id="PF17921">
    <property type="entry name" value="Integrase_H2C2"/>
    <property type="match status" value="1"/>
</dbReference>
<dbReference type="GO" id="GO:0003964">
    <property type="term" value="F:RNA-directed DNA polymerase activity"/>
    <property type="evidence" value="ECO:0007669"/>
    <property type="project" value="UniProtKB-KW"/>
</dbReference>
<dbReference type="EMBL" id="BQNB010008719">
    <property type="protein sequence ID" value="GJS53345.1"/>
    <property type="molecule type" value="Genomic_DNA"/>
</dbReference>
<keyword evidence="5" id="KW-0378">Hydrolase</keyword>
<evidence type="ECO:0000313" key="10">
    <source>
        <dbReference type="EMBL" id="GJS53345.1"/>
    </source>
</evidence>
<gene>
    <name evidence="10" type="ORF">Tco_0626707</name>
</gene>
<evidence type="ECO:0000259" key="9">
    <source>
        <dbReference type="Pfam" id="PF17921"/>
    </source>
</evidence>
<evidence type="ECO:0000256" key="1">
    <source>
        <dbReference type="ARBA" id="ARBA00022679"/>
    </source>
</evidence>
<proteinExistence type="predicted"/>
<name>A0ABQ4WKD0_9ASTR</name>
<comment type="caution">
    <text evidence="10">The sequence shown here is derived from an EMBL/GenBank/DDBJ whole genome shotgun (WGS) entry which is preliminary data.</text>
</comment>
<reference evidence="10" key="1">
    <citation type="journal article" date="2022" name="Int. J. Mol. Sci.">
        <title>Draft Genome of Tanacetum Coccineum: Genomic Comparison of Closely Related Tanacetum-Family Plants.</title>
        <authorList>
            <person name="Yamashiro T."/>
            <person name="Shiraishi A."/>
            <person name="Nakayama K."/>
            <person name="Satake H."/>
        </authorList>
    </citation>
    <scope>NUCLEOTIDE SEQUENCE</scope>
</reference>
<dbReference type="InterPro" id="IPR041588">
    <property type="entry name" value="Integrase_H2C2"/>
</dbReference>
<keyword evidence="6 10" id="KW-0695">RNA-directed DNA polymerase</keyword>
<dbReference type="InterPro" id="IPR041373">
    <property type="entry name" value="RT_RNaseH"/>
</dbReference>
<evidence type="ECO:0000313" key="11">
    <source>
        <dbReference type="Proteomes" id="UP001151760"/>
    </source>
</evidence>
<feature type="domain" description="Integrase zinc-binding" evidence="9">
    <location>
        <begin position="459"/>
        <end position="513"/>
    </location>
</feature>
<keyword evidence="11" id="KW-1185">Reference proteome</keyword>
<reference evidence="10" key="2">
    <citation type="submission" date="2022-01" db="EMBL/GenBank/DDBJ databases">
        <authorList>
            <person name="Yamashiro T."/>
            <person name="Shiraishi A."/>
            <person name="Satake H."/>
            <person name="Nakayama K."/>
        </authorList>
    </citation>
    <scope>NUCLEOTIDE SEQUENCE</scope>
</reference>
<evidence type="ECO:0000256" key="5">
    <source>
        <dbReference type="ARBA" id="ARBA00022801"/>
    </source>
</evidence>
<sequence length="583" mass="66341">MCVAIGGKGHPDNKDEHTIRKVNTNFLNGIMREVWSPRELVPIVYHINVTMLEIKYAQQELDGKPDDLPLHNSIGGCTGSRQRVCIIKHIPHSDNAATCYTKPLDSLKNWNDHFFWVDDFDCPASFSWHIAKNVTWDPAPVVADFNAQDYTTLVAHPVPRSIPVLDPTKVKVVERERKEDEPLLLQTIVGRTVLAFLVAPVKTENSGRGVDIQLVSDAKDTVAEDAAHLQPKRQRKRKTVVVDAGESSHPPKRLREDHEIPSGASVIFDGDEQEEAFRILKEKLCNAPVLALPDGPDDFVVYCDASKLGFGCVLMQKGKVIAYASRQLKTHEKNYTTHDLELGAVVFALKIWRHYLYGTKSVIYTDHKSLMYIFDQKELNMPQRRWIELLSDYECEIKYHPGKANVVADALSRKERLKPRRVRAMSITIHSGLKTKILEAQDGEIYFFDRIWIPSVGGVRKLIMDEAHTSGYSIHPGAEKMYHDLRDLYWWPGMKKDIAEYVSRCLTCSKIKAEHQKPSGLLQQPEIPDRLTNSSHFLPIREDFKTEKLARIYINEIIAIHGVPVSIISDHDGRFASHLWQAL</sequence>
<evidence type="ECO:0000256" key="7">
    <source>
        <dbReference type="SAM" id="MobiDB-lite"/>
    </source>
</evidence>
<accession>A0ABQ4WKD0</accession>
<dbReference type="Gene3D" id="3.30.420.10">
    <property type="entry name" value="Ribonuclease H-like superfamily/Ribonuclease H"/>
    <property type="match status" value="1"/>
</dbReference>
<dbReference type="SUPFAM" id="SSF56672">
    <property type="entry name" value="DNA/RNA polymerases"/>
    <property type="match status" value="1"/>
</dbReference>
<evidence type="ECO:0000256" key="2">
    <source>
        <dbReference type="ARBA" id="ARBA00022695"/>
    </source>
</evidence>
<feature type="region of interest" description="Disordered" evidence="7">
    <location>
        <begin position="233"/>
        <end position="256"/>
    </location>
</feature>
<evidence type="ECO:0000259" key="8">
    <source>
        <dbReference type="Pfam" id="PF17917"/>
    </source>
</evidence>
<evidence type="ECO:0000256" key="3">
    <source>
        <dbReference type="ARBA" id="ARBA00022722"/>
    </source>
</evidence>
<keyword evidence="2" id="KW-0548">Nucleotidyltransferase</keyword>
<dbReference type="InterPro" id="IPR050951">
    <property type="entry name" value="Retrovirus_Pol_polyprotein"/>
</dbReference>
<dbReference type="Gene3D" id="1.10.340.70">
    <property type="match status" value="1"/>
</dbReference>
<dbReference type="InterPro" id="IPR012337">
    <property type="entry name" value="RNaseH-like_sf"/>
</dbReference>